<feature type="transmembrane region" description="Helical" evidence="7">
    <location>
        <begin position="1030"/>
        <end position="1052"/>
    </location>
</feature>
<feature type="region of interest" description="Disordered" evidence="6">
    <location>
        <begin position="1"/>
        <end position="29"/>
    </location>
</feature>
<dbReference type="InterPro" id="IPR004869">
    <property type="entry name" value="MMPL_dom"/>
</dbReference>
<keyword evidence="2" id="KW-1003">Cell membrane</keyword>
<reference evidence="9 10" key="1">
    <citation type="submission" date="2006-04" db="EMBL/GenBank/DDBJ databases">
        <authorList>
            <person name="Nierman W.C."/>
        </authorList>
    </citation>
    <scope>NUCLEOTIDE SEQUENCE [LARGE SCALE GENOMIC DNA]</scope>
    <source>
        <strain evidence="9 10">DW4/3-1</strain>
    </source>
</reference>
<evidence type="ECO:0000256" key="6">
    <source>
        <dbReference type="SAM" id="MobiDB-lite"/>
    </source>
</evidence>
<evidence type="ECO:0000259" key="8">
    <source>
        <dbReference type="PROSITE" id="PS50156"/>
    </source>
</evidence>
<feature type="transmembrane region" description="Helical" evidence="7">
    <location>
        <begin position="953"/>
        <end position="977"/>
    </location>
</feature>
<sequence length="1470" mass="158522">MPPCVLQGGHRRESEQKASAWLPSGRGGASHAGHQVLAVLVGRGRASGQAHQRRPDVFGARGGHALARRDARPREDVRDAELIRPQAAVAPAVVAHDELVVRGQVEAGSRRHHQVPHVRGAHQPVQPHHRVRKARGVRGLEPLARAARLAIAQVPRGLAARVVQRILALAGVGQSPVARGDAGLARPGEDAHLARGVRARHHQLHPLHLAQHLHHVHGPASLEGRLLKGRSRRGALAPGLRAPSPLGPQVDVVHRVAVHREDDVGVRPRGDGLIEPRAAQVGGLAPPGAQPRGAQGLAQVHIVFHVRNAVVGDDGVDAVLLLAQAPALRAVAADEAVRVPHQRHIGLVRAGDVLAGIRRGQGEPLHLGLEGQVLHGQLHRLRLGREPVRHEAGAQPGRARQEAQRRVLLLVLGDAEGPAENLVPHHAPVGVAVHREAVLPRKALEERAGLGGHVPVHLHVGPPHVVAEVALLGIAAEPAQPQHPAVHRVPAGEKRVEAVARHAGKGRDAVLDVEAFRQELGDVGQAPCRQLPLEHFLRQPIHQEEGQVGRIGGSAPGGRGAQHVGDSQEHESGKQAEPEPAAWLLHEGGEQSTPLEDMSGWQWRPAEGSAPPLLSVWVSLTPAESLDMLGGFHCAFLDKRADFMSDKRLSERFETAIGALAARNHRKPWQALLLAAVLVAVGSYFSGKLTLNADLTALLPRSFTSVQDLEKLRQRFGGQGNVVVAGLGAEPEALKRFADDMAPRLAQLSEVRYVNYQRPRPFFEEHALYYVDVPDLKTILERIDARIRWEKEQANPLFVRLDEDPAPPVDFSDIEQKYTGGASQRLSGEGDLYYLDPQERMVVLLLKPKGSSADLNYAKKVVGQVEEFLAHQDLSKYGPGFTTAITGNYKKKIDQQKVITGDLGRASGIALALLVLYLAFHFRSAWSVAFTMAPVVASLSWTYGFVGAVYGQVNLLTGFLGAVLGGLGVEHGIHLLGRYATLRSEGQDSLAAVRESFRHTGFSALIAAVVAALTFLSLSISEFIAFREFGVIAAIGMILSIVSYVLILPAMLGLASRLGWKPGVHEASAGPLALLARWLPQHYRAVAIVVGVGMVALISQAWRVSFNYDSTKLDDVTLPSVRLDRRMDKILGYSQSPVVVLTDTHAMEREVVRELQARKEKQGKNSTIDFVGSVADLVPQHQQEKQSILQAIHQRLERLDPQRLPEDVRPNVERALKMSSAKPFQRDTLPEAVRRQFEGMNGDSGGVVLVYAAVNLADGAGTRRFAKEVRGMQMPDGSRVSATGESLILADILDMVAHDGPEILGAAVLSVLLAMWVTLGRLRTALICMMPTLVSVAGLVGLMALLDLQFNYLNLVVLPVLVGTTVDAGVHLVQRLSEPDSDFITVYAETGRAITGGLLTSAIGFLALILARHPGLNSIGTLANLGFGVNILIVLVGFPAFLLLVERWRRKHHVVEEGAPPAEESAAGRG</sequence>
<keyword evidence="5 7" id="KW-0472">Membrane</keyword>
<keyword evidence="3 7" id="KW-0812">Transmembrane</keyword>
<dbReference type="GO" id="GO:0005886">
    <property type="term" value="C:plasma membrane"/>
    <property type="evidence" value="ECO:0007669"/>
    <property type="project" value="UniProtKB-SubCell"/>
</dbReference>
<dbReference type="Proteomes" id="UP000032702">
    <property type="component" value="Unassembled WGS sequence"/>
</dbReference>
<evidence type="ECO:0000256" key="7">
    <source>
        <dbReference type="SAM" id="Phobius"/>
    </source>
</evidence>
<evidence type="ECO:0000256" key="3">
    <source>
        <dbReference type="ARBA" id="ARBA00022692"/>
    </source>
</evidence>
<dbReference type="PANTHER" id="PTHR33406">
    <property type="entry name" value="MEMBRANE PROTEIN MJ1562-RELATED"/>
    <property type="match status" value="1"/>
</dbReference>
<feature type="transmembrane region" description="Helical" evidence="7">
    <location>
        <begin position="997"/>
        <end position="1018"/>
    </location>
</feature>
<evidence type="ECO:0000256" key="2">
    <source>
        <dbReference type="ARBA" id="ARBA00022475"/>
    </source>
</evidence>
<feature type="region of interest" description="Disordered" evidence="6">
    <location>
        <begin position="108"/>
        <end position="128"/>
    </location>
</feature>
<dbReference type="Gene3D" id="1.20.1640.10">
    <property type="entry name" value="Multidrug efflux transporter AcrB transmembrane domain"/>
    <property type="match status" value="2"/>
</dbReference>
<dbReference type="PATRIC" id="fig|378806.16.peg.7256"/>
<gene>
    <name evidence="9" type="ORF">STIAU_3418</name>
</gene>
<organism evidence="9 10">
    <name type="scientific">Stigmatella aurantiaca (strain DW4/3-1)</name>
    <dbReference type="NCBI Taxonomy" id="378806"/>
    <lineage>
        <taxon>Bacteria</taxon>
        <taxon>Pseudomonadati</taxon>
        <taxon>Myxococcota</taxon>
        <taxon>Myxococcia</taxon>
        <taxon>Myxococcales</taxon>
        <taxon>Cystobacterineae</taxon>
        <taxon>Archangiaceae</taxon>
        <taxon>Stigmatella</taxon>
    </lineage>
</organism>
<feature type="compositionally biased region" description="Gly residues" evidence="6">
    <location>
        <begin position="549"/>
        <end position="560"/>
    </location>
</feature>
<feature type="transmembrane region" description="Helical" evidence="7">
    <location>
        <begin position="1352"/>
        <end position="1373"/>
    </location>
</feature>
<feature type="compositionally biased region" description="Basic and acidic residues" evidence="6">
    <location>
        <begin position="566"/>
        <end position="577"/>
    </location>
</feature>
<comment type="caution">
    <text evidence="9">The sequence shown here is derived from an EMBL/GenBank/DDBJ whole genome shotgun (WGS) entry which is preliminary data.</text>
</comment>
<dbReference type="PANTHER" id="PTHR33406:SF13">
    <property type="entry name" value="MEMBRANE PROTEIN YDFJ"/>
    <property type="match status" value="1"/>
</dbReference>
<dbReference type="InterPro" id="IPR050545">
    <property type="entry name" value="Mycobact_MmpL"/>
</dbReference>
<feature type="region of interest" description="Disordered" evidence="6">
    <location>
        <begin position="547"/>
        <end position="578"/>
    </location>
</feature>
<feature type="transmembrane region" description="Helical" evidence="7">
    <location>
        <begin position="926"/>
        <end position="946"/>
    </location>
</feature>
<protein>
    <recommendedName>
        <fullName evidence="8">SSD domain-containing protein</fullName>
    </recommendedName>
</protein>
<dbReference type="SUPFAM" id="SSF82866">
    <property type="entry name" value="Multidrug efflux transporter AcrB transmembrane domain"/>
    <property type="match status" value="2"/>
</dbReference>
<evidence type="ECO:0000313" key="9">
    <source>
        <dbReference type="EMBL" id="EAU67945.1"/>
    </source>
</evidence>
<keyword evidence="4 7" id="KW-1133">Transmembrane helix</keyword>
<dbReference type="Pfam" id="PF03176">
    <property type="entry name" value="MMPL"/>
    <property type="match status" value="2"/>
</dbReference>
<feature type="transmembrane region" description="Helical" evidence="7">
    <location>
        <begin position="1082"/>
        <end position="1102"/>
    </location>
</feature>
<feature type="domain" description="SSD" evidence="8">
    <location>
        <begin position="959"/>
        <end position="1054"/>
    </location>
</feature>
<comment type="subcellular location">
    <subcellularLocation>
        <location evidence="1">Cell membrane</location>
        <topology evidence="1">Multi-pass membrane protein</topology>
    </subcellularLocation>
</comment>
<feature type="compositionally biased region" description="Basic residues" evidence="6">
    <location>
        <begin position="110"/>
        <end position="120"/>
    </location>
</feature>
<accession>Q097L3</accession>
<name>Q097L3_STIAD</name>
<feature type="transmembrane region" description="Helical" evidence="7">
    <location>
        <begin position="1423"/>
        <end position="1445"/>
    </location>
</feature>
<dbReference type="PROSITE" id="PS50156">
    <property type="entry name" value="SSD"/>
    <property type="match status" value="1"/>
</dbReference>
<evidence type="ECO:0000313" key="10">
    <source>
        <dbReference type="Proteomes" id="UP000032702"/>
    </source>
</evidence>
<evidence type="ECO:0000256" key="5">
    <source>
        <dbReference type="ARBA" id="ARBA00023136"/>
    </source>
</evidence>
<evidence type="ECO:0000256" key="4">
    <source>
        <dbReference type="ARBA" id="ARBA00022989"/>
    </source>
</evidence>
<feature type="transmembrane region" description="Helical" evidence="7">
    <location>
        <begin position="1326"/>
        <end position="1346"/>
    </location>
</feature>
<dbReference type="EMBL" id="AAMD01000024">
    <property type="protein sequence ID" value="EAU67945.1"/>
    <property type="molecule type" value="Genomic_DNA"/>
</dbReference>
<proteinExistence type="predicted"/>
<dbReference type="InterPro" id="IPR000731">
    <property type="entry name" value="SSD"/>
</dbReference>
<feature type="transmembrane region" description="Helical" evidence="7">
    <location>
        <begin position="1393"/>
        <end position="1411"/>
    </location>
</feature>
<evidence type="ECO:0000256" key="1">
    <source>
        <dbReference type="ARBA" id="ARBA00004651"/>
    </source>
</evidence>